<evidence type="ECO:0000313" key="2">
    <source>
        <dbReference type="Proteomes" id="UP001447842"/>
    </source>
</evidence>
<evidence type="ECO:0000313" key="1">
    <source>
        <dbReference type="EMBL" id="XAU14095.1"/>
    </source>
</evidence>
<dbReference type="Pfam" id="PF03270">
    <property type="entry name" value="DUF269"/>
    <property type="match status" value="1"/>
</dbReference>
<gene>
    <name evidence="1" type="ORF">WCY31_07475</name>
</gene>
<name>A0ABZ3H8R5_9BACT</name>
<sequence length="151" mass="17660">MTDTALEINAFTEELIRQLRATDQFGNWAKMSDEELLTKKYVKTKEQLKEIPIIADIDEMLIGEIKMIYKAIALQFERKTGVMCNVVMEMSHEGFGRCIVIADKIVLVDKYFKDAHRFSYRTLDKLYEDGQKLLDKAFDIFEQYKPCKDKA</sequence>
<dbReference type="EMBL" id="CP147920">
    <property type="protein sequence ID" value="XAU14095.1"/>
    <property type="molecule type" value="Genomic_DNA"/>
</dbReference>
<reference evidence="1 2" key="1">
    <citation type="submission" date="2024-03" db="EMBL/GenBank/DDBJ databases">
        <title>Sulfurimonas sp. HSL3-1.</title>
        <authorList>
            <person name="Wang S."/>
        </authorList>
    </citation>
    <scope>NUCLEOTIDE SEQUENCE [LARGE SCALE GENOMIC DNA]</scope>
    <source>
        <strain evidence="1 2">HSL3-1</strain>
    </source>
</reference>
<dbReference type="PIRSF" id="PIRSF005788">
    <property type="entry name" value="NifK"/>
    <property type="match status" value="1"/>
</dbReference>
<proteinExistence type="predicted"/>
<dbReference type="Gene3D" id="1.10.3100.20">
    <property type="entry name" value="Protein of unknown function DUF269"/>
    <property type="match status" value="1"/>
</dbReference>
<dbReference type="NCBIfam" id="TIGR02935">
    <property type="entry name" value="NifX-associated nitrogen fixation protein"/>
    <property type="match status" value="1"/>
</dbReference>
<dbReference type="Proteomes" id="UP001447842">
    <property type="component" value="Chromosome"/>
</dbReference>
<dbReference type="InterPro" id="IPR004952">
    <property type="entry name" value="NifX-assoc_nitrogen_fix"/>
</dbReference>
<organism evidence="1 2">
    <name type="scientific">Sulfurimonas diazotrophicus</name>
    <dbReference type="NCBI Taxonomy" id="3131939"/>
    <lineage>
        <taxon>Bacteria</taxon>
        <taxon>Pseudomonadati</taxon>
        <taxon>Campylobacterota</taxon>
        <taxon>Epsilonproteobacteria</taxon>
        <taxon>Campylobacterales</taxon>
        <taxon>Sulfurimonadaceae</taxon>
        <taxon>Sulfurimonas</taxon>
    </lineage>
</organism>
<dbReference type="RefSeq" id="WP_231018261.1">
    <property type="nucleotide sequence ID" value="NZ_CP147920.1"/>
</dbReference>
<accession>A0ABZ3H8R5</accession>
<keyword evidence="2" id="KW-1185">Reference proteome</keyword>
<protein>
    <submittedName>
        <fullName evidence="1">NifX-associated nitrogen fixation protein</fullName>
    </submittedName>
</protein>